<gene>
    <name evidence="2" type="ORF">L1049_005182</name>
</gene>
<proteinExistence type="predicted"/>
<accession>A0AAP0RQT6</accession>
<dbReference type="AlphaFoldDB" id="A0AAP0RQT6"/>
<dbReference type="SUPFAM" id="SSF81383">
    <property type="entry name" value="F-box domain"/>
    <property type="match status" value="1"/>
</dbReference>
<dbReference type="Pfam" id="PF00646">
    <property type="entry name" value="F-box"/>
    <property type="match status" value="1"/>
</dbReference>
<comment type="caution">
    <text evidence="2">The sequence shown here is derived from an EMBL/GenBank/DDBJ whole genome shotgun (WGS) entry which is preliminary data.</text>
</comment>
<dbReference type="CDD" id="cd09917">
    <property type="entry name" value="F-box_SF"/>
    <property type="match status" value="1"/>
</dbReference>
<evidence type="ECO:0000259" key="1">
    <source>
        <dbReference type="Pfam" id="PF00646"/>
    </source>
</evidence>
<dbReference type="InterPro" id="IPR036047">
    <property type="entry name" value="F-box-like_dom_sf"/>
</dbReference>
<keyword evidence="3" id="KW-1185">Reference proteome</keyword>
<reference evidence="2 3" key="1">
    <citation type="journal article" date="2024" name="Plant J.">
        <title>Genome sequences and population genomics reveal climatic adaptation and genomic divergence between two closely related sweetgum species.</title>
        <authorList>
            <person name="Xu W.Q."/>
            <person name="Ren C.Q."/>
            <person name="Zhang X.Y."/>
            <person name="Comes H.P."/>
            <person name="Liu X.H."/>
            <person name="Li Y.G."/>
            <person name="Kettle C.J."/>
            <person name="Jalonen R."/>
            <person name="Gaisberger H."/>
            <person name="Ma Y.Z."/>
            <person name="Qiu Y.X."/>
        </authorList>
    </citation>
    <scope>NUCLEOTIDE SEQUENCE [LARGE SCALE GENOMIC DNA]</scope>
    <source>
        <strain evidence="2">Hangzhou</strain>
    </source>
</reference>
<feature type="domain" description="F-box" evidence="1">
    <location>
        <begin position="63"/>
        <end position="91"/>
    </location>
</feature>
<dbReference type="EMBL" id="JBBPBK010000007">
    <property type="protein sequence ID" value="KAK9282268.1"/>
    <property type="molecule type" value="Genomic_DNA"/>
</dbReference>
<dbReference type="Gene3D" id="1.20.1280.50">
    <property type="match status" value="1"/>
</dbReference>
<name>A0AAP0RQT6_LIQFO</name>
<organism evidence="2 3">
    <name type="scientific">Liquidambar formosana</name>
    <name type="common">Formosan gum</name>
    <dbReference type="NCBI Taxonomy" id="63359"/>
    <lineage>
        <taxon>Eukaryota</taxon>
        <taxon>Viridiplantae</taxon>
        <taxon>Streptophyta</taxon>
        <taxon>Embryophyta</taxon>
        <taxon>Tracheophyta</taxon>
        <taxon>Spermatophyta</taxon>
        <taxon>Magnoliopsida</taxon>
        <taxon>eudicotyledons</taxon>
        <taxon>Gunneridae</taxon>
        <taxon>Pentapetalae</taxon>
        <taxon>Saxifragales</taxon>
        <taxon>Altingiaceae</taxon>
        <taxon>Liquidambar</taxon>
    </lineage>
</organism>
<dbReference type="Proteomes" id="UP001415857">
    <property type="component" value="Unassembled WGS sequence"/>
</dbReference>
<protein>
    <recommendedName>
        <fullName evidence="1">F-box domain-containing protein</fullName>
    </recommendedName>
</protein>
<evidence type="ECO:0000313" key="3">
    <source>
        <dbReference type="Proteomes" id="UP001415857"/>
    </source>
</evidence>
<sequence length="138" mass="15863">MGLIPQRLSNLLFNVTSFFNHNVLPSSISSNKRKCPFAIKGNERKKFKGDANNDDMLVVFLPEVRELIIQKLDIVDYYRFSAVCKSWRSIAISAKQSQCFSLQQLPWLVLSSDKDDPLDAQLDFFQSLTWKNFQAKVA</sequence>
<evidence type="ECO:0000313" key="2">
    <source>
        <dbReference type="EMBL" id="KAK9282268.1"/>
    </source>
</evidence>
<dbReference type="InterPro" id="IPR001810">
    <property type="entry name" value="F-box_dom"/>
</dbReference>